<organism evidence="2 3">
    <name type="scientific">Enterococcus phage nattely</name>
    <dbReference type="NCBI Taxonomy" id="2719593"/>
    <lineage>
        <taxon>Viruses</taxon>
        <taxon>Duplodnaviria</taxon>
        <taxon>Heunggongvirae</taxon>
        <taxon>Uroviricota</taxon>
        <taxon>Caudoviricetes</taxon>
        <taxon>Andrewesvirinae</taxon>
        <taxon>Vipetofemvirus</taxon>
        <taxon>Vipetofemvirus nattely</taxon>
    </lineage>
</organism>
<accession>A0A6G9LKN5</accession>
<name>A0A6G9LKN5_9CAUD</name>
<evidence type="ECO:0000256" key="1">
    <source>
        <dbReference type="SAM" id="MobiDB-lite"/>
    </source>
</evidence>
<feature type="region of interest" description="Disordered" evidence="1">
    <location>
        <begin position="274"/>
        <end position="322"/>
    </location>
</feature>
<proteinExistence type="predicted"/>
<dbReference type="Proteomes" id="UP000501773">
    <property type="component" value="Segment"/>
</dbReference>
<keyword evidence="3" id="KW-1185">Reference proteome</keyword>
<protein>
    <submittedName>
        <fullName evidence="2">Uncharacterized protein</fullName>
    </submittedName>
</protein>
<feature type="compositionally biased region" description="Low complexity" evidence="1">
    <location>
        <begin position="281"/>
        <end position="296"/>
    </location>
</feature>
<sequence>MAANSLREAANAIEVVGTVKKVELEEKTSQKTGKEMIMGHILVEVKESAERIHNIKVKVFSMKLNKKGEVSGLYKGYKTVKDEWKSGDRVKITGSIGLQEYYARSGNLVSFNEMKALFCNRLDEGDQTPDKAIATVEMVVKGMTPEIDAEQIPTGNLIVDAFTVGYNSTIIPLQNLIINGELGQQFQTMYAPNSTGKITMKINNYSTVSKEETPQVSHGFGSTEVVEDTIVKDYTNNLEIIGGDLPYQDGVNNYSMEDIAQADKNRELALQELQQNASAAPTPSASGFGTTGATTSDPMASAFSNAPVNNEDPFANGGTPAF</sequence>
<evidence type="ECO:0000313" key="2">
    <source>
        <dbReference type="EMBL" id="QIQ66193.1"/>
    </source>
</evidence>
<dbReference type="EMBL" id="MT119360">
    <property type="protein sequence ID" value="QIQ66193.1"/>
    <property type="molecule type" value="Genomic_DNA"/>
</dbReference>
<evidence type="ECO:0000313" key="3">
    <source>
        <dbReference type="Proteomes" id="UP000501773"/>
    </source>
</evidence>
<gene>
    <name evidence="2" type="ORF">nattely_26</name>
</gene>
<reference evidence="3" key="1">
    <citation type="submission" date="2020-02" db="EMBL/GenBank/DDBJ databases">
        <authorList>
            <person name="Olsen N.S."/>
            <person name="Forero-Junco L."/>
            <person name="Kot W."/>
            <person name="Hansen L.H."/>
        </authorList>
    </citation>
    <scope>NUCLEOTIDE SEQUENCE [LARGE SCALE GENOMIC DNA]</scope>
</reference>